<dbReference type="EMBL" id="CAKOAT010185155">
    <property type="protein sequence ID" value="CAH8353725.1"/>
    <property type="molecule type" value="Genomic_DNA"/>
</dbReference>
<feature type="compositionally biased region" description="Polar residues" evidence="1">
    <location>
        <begin position="35"/>
        <end position="45"/>
    </location>
</feature>
<organism evidence="2 3">
    <name type="scientific">Eruca vesicaria subsp. sativa</name>
    <name type="common">Garden rocket</name>
    <name type="synonym">Eruca sativa</name>
    <dbReference type="NCBI Taxonomy" id="29727"/>
    <lineage>
        <taxon>Eukaryota</taxon>
        <taxon>Viridiplantae</taxon>
        <taxon>Streptophyta</taxon>
        <taxon>Embryophyta</taxon>
        <taxon>Tracheophyta</taxon>
        <taxon>Spermatophyta</taxon>
        <taxon>Magnoliopsida</taxon>
        <taxon>eudicotyledons</taxon>
        <taxon>Gunneridae</taxon>
        <taxon>Pentapetalae</taxon>
        <taxon>rosids</taxon>
        <taxon>malvids</taxon>
        <taxon>Brassicales</taxon>
        <taxon>Brassicaceae</taxon>
        <taxon>Brassiceae</taxon>
        <taxon>Eruca</taxon>
    </lineage>
</organism>
<name>A0ABC8KDI9_ERUVS</name>
<gene>
    <name evidence="2" type="ORF">ERUC_LOCUS19480</name>
</gene>
<dbReference type="AlphaFoldDB" id="A0ABC8KDI9"/>
<accession>A0ABC8KDI9</accession>
<feature type="compositionally biased region" description="Basic and acidic residues" evidence="1">
    <location>
        <begin position="1"/>
        <end position="11"/>
    </location>
</feature>
<reference evidence="2 3" key="1">
    <citation type="submission" date="2022-03" db="EMBL/GenBank/DDBJ databases">
        <authorList>
            <person name="Macdonald S."/>
            <person name="Ahmed S."/>
            <person name="Newling K."/>
        </authorList>
    </citation>
    <scope>NUCLEOTIDE SEQUENCE [LARGE SCALE GENOMIC DNA]</scope>
</reference>
<keyword evidence="3" id="KW-1185">Reference proteome</keyword>
<evidence type="ECO:0000313" key="2">
    <source>
        <dbReference type="EMBL" id="CAH8353725.1"/>
    </source>
</evidence>
<feature type="compositionally biased region" description="Basic and acidic residues" evidence="1">
    <location>
        <begin position="89"/>
        <end position="107"/>
    </location>
</feature>
<feature type="region of interest" description="Disordered" evidence="1">
    <location>
        <begin position="85"/>
        <end position="126"/>
    </location>
</feature>
<sequence>MLPGTKPKDGEANPASGRLTEVDPQALEEAAATPTFGNLASSSRNPAAITETRYDASQDRSPIRTLSEDRVHVSLRLGPLFVSEEEENVEAHLKAKDPAPARMDTRSGRNTTVNVPSLKRGQGSQS</sequence>
<comment type="caution">
    <text evidence="2">The sequence shown here is derived from an EMBL/GenBank/DDBJ whole genome shotgun (WGS) entry which is preliminary data.</text>
</comment>
<evidence type="ECO:0000256" key="1">
    <source>
        <dbReference type="SAM" id="MobiDB-lite"/>
    </source>
</evidence>
<dbReference type="Proteomes" id="UP001642260">
    <property type="component" value="Unassembled WGS sequence"/>
</dbReference>
<evidence type="ECO:0000313" key="3">
    <source>
        <dbReference type="Proteomes" id="UP001642260"/>
    </source>
</evidence>
<feature type="compositionally biased region" description="Basic and acidic residues" evidence="1">
    <location>
        <begin position="52"/>
        <end position="65"/>
    </location>
</feature>
<protein>
    <submittedName>
        <fullName evidence="2">Uncharacterized protein</fullName>
    </submittedName>
</protein>
<feature type="region of interest" description="Disordered" evidence="1">
    <location>
        <begin position="1"/>
        <end position="65"/>
    </location>
</feature>
<proteinExistence type="predicted"/>